<name>A0ABS5PDB1_9FLAO</name>
<reference evidence="3 4" key="1">
    <citation type="journal article" date="2018" name="Int. J. Syst. Evol. Microbiol.">
        <title>Flavobacterium chryseum sp. nov. and Flavobacterium psychroterrae sp. nov., novel environmental bacteria isolated from Antarctica.</title>
        <authorList>
            <person name="Kralova S."/>
            <person name="Svec P."/>
            <person name="Busse H.J."/>
            <person name="Stankova E."/>
            <person name="Vaczi P."/>
            <person name="Sedlacek I."/>
        </authorList>
    </citation>
    <scope>NUCLEOTIDE SEQUENCE [LARGE SCALE GENOMIC DNA]</scope>
    <source>
        <strain evidence="3 4">CCM 8827</strain>
    </source>
</reference>
<gene>
    <name evidence="3" type="ORF">KHA90_14710</name>
</gene>
<dbReference type="Pfam" id="PF11396">
    <property type="entry name" value="PepSY_like"/>
    <property type="match status" value="1"/>
</dbReference>
<evidence type="ECO:0000313" key="3">
    <source>
        <dbReference type="EMBL" id="MBS7232274.1"/>
    </source>
</evidence>
<feature type="domain" description="Putative beta-lactamase-inhibitor-like PepSY-like" evidence="2">
    <location>
        <begin position="70"/>
        <end position="149"/>
    </location>
</feature>
<comment type="caution">
    <text evidence="3">The sequence shown here is derived from an EMBL/GenBank/DDBJ whole genome shotgun (WGS) entry which is preliminary data.</text>
</comment>
<keyword evidence="1" id="KW-0732">Signal</keyword>
<dbReference type="InterPro" id="IPR021533">
    <property type="entry name" value="PepSY-like"/>
</dbReference>
<evidence type="ECO:0000259" key="2">
    <source>
        <dbReference type="Pfam" id="PF11396"/>
    </source>
</evidence>
<dbReference type="PROSITE" id="PS51257">
    <property type="entry name" value="PROKAR_LIPOPROTEIN"/>
    <property type="match status" value="1"/>
</dbReference>
<keyword evidence="4" id="KW-1185">Reference proteome</keyword>
<feature type="signal peptide" evidence="1">
    <location>
        <begin position="1"/>
        <end position="23"/>
    </location>
</feature>
<protein>
    <submittedName>
        <fullName evidence="3">PepSY-like domain-containing protein</fullName>
    </submittedName>
</protein>
<accession>A0ABS5PDB1</accession>
<organism evidence="3 4">
    <name type="scientific">Flavobacterium psychroterrae</name>
    <dbReference type="NCBI Taxonomy" id="2133767"/>
    <lineage>
        <taxon>Bacteria</taxon>
        <taxon>Pseudomonadati</taxon>
        <taxon>Bacteroidota</taxon>
        <taxon>Flavobacteriia</taxon>
        <taxon>Flavobacteriales</taxon>
        <taxon>Flavobacteriaceae</taxon>
        <taxon>Flavobacterium</taxon>
    </lineage>
</organism>
<evidence type="ECO:0000313" key="4">
    <source>
        <dbReference type="Proteomes" id="UP000722625"/>
    </source>
</evidence>
<dbReference type="RefSeq" id="WP_213301743.1">
    <property type="nucleotide sequence ID" value="NZ_JAGYVZ010000013.1"/>
</dbReference>
<feature type="chain" id="PRO_5046464957" evidence="1">
    <location>
        <begin position="24"/>
        <end position="153"/>
    </location>
</feature>
<sequence>MKKILLSGFIALSLLFTTTSCDSDDDDRETVITATDLPQTASTFITTYFPNATYQVIKKQDKPDADGSIYDVYLTNDFEIDFDANGNWIDIDGNHQAIPVELIPEKISIYITTNYPNQFVTSIDNEKTFIEVELSNNLELVFDLQGNFIRIDK</sequence>
<dbReference type="SUPFAM" id="SSF160574">
    <property type="entry name" value="BT0923-like"/>
    <property type="match status" value="1"/>
</dbReference>
<dbReference type="Proteomes" id="UP000722625">
    <property type="component" value="Unassembled WGS sequence"/>
</dbReference>
<evidence type="ECO:0000256" key="1">
    <source>
        <dbReference type="SAM" id="SignalP"/>
    </source>
</evidence>
<dbReference type="EMBL" id="JAGYVZ010000013">
    <property type="protein sequence ID" value="MBS7232274.1"/>
    <property type="molecule type" value="Genomic_DNA"/>
</dbReference>
<proteinExistence type="predicted"/>
<dbReference type="Gene3D" id="3.40.1420.30">
    <property type="match status" value="1"/>
</dbReference>